<dbReference type="InterPro" id="IPR010290">
    <property type="entry name" value="TM_effector"/>
</dbReference>
<dbReference type="Proteomes" id="UP000001422">
    <property type="component" value="Chromosome"/>
</dbReference>
<evidence type="ECO:0000256" key="4">
    <source>
        <dbReference type="ARBA" id="ARBA00022692"/>
    </source>
</evidence>
<keyword evidence="4 7" id="KW-0812">Transmembrane</keyword>
<feature type="transmembrane region" description="Helical" evidence="7">
    <location>
        <begin position="288"/>
        <end position="305"/>
    </location>
</feature>
<feature type="transmembrane region" description="Helical" evidence="7">
    <location>
        <begin position="221"/>
        <end position="238"/>
    </location>
</feature>
<feature type="transmembrane region" description="Helical" evidence="7">
    <location>
        <begin position="376"/>
        <end position="395"/>
    </location>
</feature>
<dbReference type="STRING" id="84588.SYNW2195"/>
<dbReference type="InterPro" id="IPR036259">
    <property type="entry name" value="MFS_trans_sf"/>
</dbReference>
<feature type="transmembrane region" description="Helical" evidence="7">
    <location>
        <begin position="172"/>
        <end position="193"/>
    </location>
</feature>
<evidence type="ECO:0000256" key="7">
    <source>
        <dbReference type="SAM" id="Phobius"/>
    </source>
</evidence>
<gene>
    <name evidence="9" type="ordered locus">SYNW2195</name>
</gene>
<evidence type="ECO:0000256" key="6">
    <source>
        <dbReference type="ARBA" id="ARBA00023136"/>
    </source>
</evidence>
<name>Q7U476_PARMW</name>
<dbReference type="Pfam" id="PF05977">
    <property type="entry name" value="MFS_3"/>
    <property type="match status" value="1"/>
</dbReference>
<dbReference type="EMBL" id="BX569695">
    <property type="protein sequence ID" value="CAE08710.1"/>
    <property type="molecule type" value="Genomic_DNA"/>
</dbReference>
<feature type="transmembrane region" description="Helical" evidence="7">
    <location>
        <begin position="44"/>
        <end position="65"/>
    </location>
</feature>
<accession>Q7U476</accession>
<feature type="domain" description="Major facilitator superfamily (MFS) profile" evidence="8">
    <location>
        <begin position="222"/>
        <end position="409"/>
    </location>
</feature>
<evidence type="ECO:0000313" key="10">
    <source>
        <dbReference type="Proteomes" id="UP000001422"/>
    </source>
</evidence>
<proteinExistence type="predicted"/>
<keyword evidence="2" id="KW-0813">Transport</keyword>
<keyword evidence="10" id="KW-1185">Reference proteome</keyword>
<evidence type="ECO:0000256" key="3">
    <source>
        <dbReference type="ARBA" id="ARBA00022475"/>
    </source>
</evidence>
<comment type="subcellular location">
    <subcellularLocation>
        <location evidence="1">Cell membrane</location>
        <topology evidence="1">Multi-pass membrane protein</topology>
    </subcellularLocation>
</comment>
<feature type="transmembrane region" description="Helical" evidence="7">
    <location>
        <begin position="77"/>
        <end position="99"/>
    </location>
</feature>
<protein>
    <submittedName>
        <fullName evidence="9">Multidrug efflux MFS transporter</fullName>
    </submittedName>
</protein>
<dbReference type="PANTHER" id="PTHR23513:SF11">
    <property type="entry name" value="STAPHYLOFERRIN A TRANSPORTER"/>
    <property type="match status" value="1"/>
</dbReference>
<dbReference type="HOGENOM" id="CLU_674265_0_0_3"/>
<feature type="transmembrane region" description="Helical" evidence="7">
    <location>
        <begin position="12"/>
        <end position="38"/>
    </location>
</feature>
<reference evidence="9 10" key="1">
    <citation type="journal article" date="2003" name="Nature">
        <title>The genome of a motile marine Synechococcus.</title>
        <authorList>
            <person name="Palenik B."/>
            <person name="Brahamsha B."/>
            <person name="Larimer F."/>
            <person name="Land M."/>
            <person name="Hauser L."/>
            <person name="Chain P."/>
            <person name="Lamerdin J."/>
            <person name="Regala W."/>
            <person name="Allen E.A."/>
            <person name="McCarren J."/>
            <person name="Paulsen I."/>
            <person name="Dufresne A."/>
            <person name="Partensky F."/>
            <person name="Webb E."/>
            <person name="Waterbury J."/>
        </authorList>
    </citation>
    <scope>NUCLEOTIDE SEQUENCE [LARGE SCALE GENOMIC DNA]</scope>
    <source>
        <strain evidence="9 10">WH8102</strain>
    </source>
</reference>
<dbReference type="PROSITE" id="PS50850">
    <property type="entry name" value="MFS"/>
    <property type="match status" value="1"/>
</dbReference>
<feature type="transmembrane region" description="Helical" evidence="7">
    <location>
        <begin position="348"/>
        <end position="370"/>
    </location>
</feature>
<feature type="transmembrane region" description="Helical" evidence="7">
    <location>
        <begin position="105"/>
        <end position="123"/>
    </location>
</feature>
<evidence type="ECO:0000313" key="9">
    <source>
        <dbReference type="EMBL" id="CAE08710.1"/>
    </source>
</evidence>
<feature type="transmembrane region" description="Helical" evidence="7">
    <location>
        <begin position="143"/>
        <end position="166"/>
    </location>
</feature>
<dbReference type="CDD" id="cd06173">
    <property type="entry name" value="MFS_MefA_like"/>
    <property type="match status" value="1"/>
</dbReference>
<evidence type="ECO:0000259" key="8">
    <source>
        <dbReference type="PROSITE" id="PS50850"/>
    </source>
</evidence>
<feature type="transmembrane region" description="Helical" evidence="7">
    <location>
        <begin position="258"/>
        <end position="276"/>
    </location>
</feature>
<dbReference type="RefSeq" id="WP_011129050.1">
    <property type="nucleotide sequence ID" value="NC_005070.1"/>
</dbReference>
<dbReference type="GO" id="GO:0005886">
    <property type="term" value="C:plasma membrane"/>
    <property type="evidence" value="ECO:0007669"/>
    <property type="project" value="UniProtKB-SubCell"/>
</dbReference>
<dbReference type="SUPFAM" id="SSF103473">
    <property type="entry name" value="MFS general substrate transporter"/>
    <property type="match status" value="1"/>
</dbReference>
<dbReference type="Gene3D" id="1.20.1250.20">
    <property type="entry name" value="MFS general substrate transporter like domains"/>
    <property type="match status" value="2"/>
</dbReference>
<evidence type="ECO:0000256" key="1">
    <source>
        <dbReference type="ARBA" id="ARBA00004651"/>
    </source>
</evidence>
<dbReference type="GO" id="GO:0022857">
    <property type="term" value="F:transmembrane transporter activity"/>
    <property type="evidence" value="ECO:0007669"/>
    <property type="project" value="InterPro"/>
</dbReference>
<keyword evidence="3" id="KW-1003">Cell membrane</keyword>
<feature type="transmembrane region" description="Helical" evidence="7">
    <location>
        <begin position="311"/>
        <end position="336"/>
    </location>
</feature>
<organism evidence="9 10">
    <name type="scientific">Parasynechococcus marenigrum (strain WH8102)</name>
    <dbReference type="NCBI Taxonomy" id="84588"/>
    <lineage>
        <taxon>Bacteria</taxon>
        <taxon>Bacillati</taxon>
        <taxon>Cyanobacteriota</taxon>
        <taxon>Cyanophyceae</taxon>
        <taxon>Synechococcales</taxon>
        <taxon>Prochlorococcaceae</taxon>
        <taxon>Parasynechococcus</taxon>
        <taxon>Parasynechococcus marenigrum</taxon>
    </lineage>
</organism>
<sequence>MRAFPLRLDQQRSLFLVVSGISTAGSFAGITAKGWILLHGSADPFVLALNFAALSLPSLLISGPAGVRTDRLGCETVLVQAQWGLLAAAALGALSIPLLEGTAQLLLLLGSTLMVGIAGAFELTARNKYCSLLVEEPKQLAGYLTSFSVVFNVGKLVGPPIGGWLVAMAGPAWALGIDAASYLLPIASVMFLLQPRRDMEQRSRGDGDATLLKAWKDCGSTLRGVLTLTAVLCVVNFFHPGLAPLIADQVLGPDPRDLGLFTSVLAAGSIAGGIVLQRCSTRFSRRPFLTLGCFGLITAIAQLGMAGSSSVAISLSMAFAIGAGTAGLLSSCNLITQIGAPQVMRGRMAGLSQIAFLGGGGISGLLAALLVMATSLSATFALTGGIGAVLALLWIRRRGGTVLEPLRSA</sequence>
<dbReference type="InterPro" id="IPR020846">
    <property type="entry name" value="MFS_dom"/>
</dbReference>
<dbReference type="eggNOG" id="COG2814">
    <property type="taxonomic scope" value="Bacteria"/>
</dbReference>
<dbReference type="AlphaFoldDB" id="Q7U476"/>
<keyword evidence="6 7" id="KW-0472">Membrane</keyword>
<keyword evidence="5 7" id="KW-1133">Transmembrane helix</keyword>
<evidence type="ECO:0000256" key="5">
    <source>
        <dbReference type="ARBA" id="ARBA00022989"/>
    </source>
</evidence>
<dbReference type="PANTHER" id="PTHR23513">
    <property type="entry name" value="INTEGRAL MEMBRANE EFFLUX PROTEIN-RELATED"/>
    <property type="match status" value="1"/>
</dbReference>
<evidence type="ECO:0000256" key="2">
    <source>
        <dbReference type="ARBA" id="ARBA00022448"/>
    </source>
</evidence>
<dbReference type="KEGG" id="syw:SYNW2195"/>